<keyword evidence="1" id="KW-0472">Membrane</keyword>
<evidence type="ECO:0000256" key="1">
    <source>
        <dbReference type="SAM" id="Phobius"/>
    </source>
</evidence>
<keyword evidence="1" id="KW-0812">Transmembrane</keyword>
<gene>
    <name evidence="2" type="ORF">EI293_07115</name>
</gene>
<dbReference type="OrthoDB" id="880473at2"/>
<comment type="caution">
    <text evidence="2">The sequence shown here is derived from an EMBL/GenBank/DDBJ whole genome shotgun (WGS) entry which is preliminary data.</text>
</comment>
<dbReference type="EMBL" id="RWIU01000002">
    <property type="protein sequence ID" value="RSK44302.1"/>
    <property type="molecule type" value="Genomic_DNA"/>
</dbReference>
<keyword evidence="1" id="KW-1133">Transmembrane helix</keyword>
<dbReference type="Proteomes" id="UP000270291">
    <property type="component" value="Unassembled WGS sequence"/>
</dbReference>
<name>A0A3R9MK86_9BACT</name>
<keyword evidence="3" id="KW-1185">Reference proteome</keyword>
<organism evidence="2 3">
    <name type="scientific">Hymenobacter perfusus</name>
    <dbReference type="NCBI Taxonomy" id="1236770"/>
    <lineage>
        <taxon>Bacteria</taxon>
        <taxon>Pseudomonadati</taxon>
        <taxon>Bacteroidota</taxon>
        <taxon>Cytophagia</taxon>
        <taxon>Cytophagales</taxon>
        <taxon>Hymenobacteraceae</taxon>
        <taxon>Hymenobacter</taxon>
    </lineage>
</organism>
<dbReference type="RefSeq" id="WP_125436463.1">
    <property type="nucleotide sequence ID" value="NZ_RWIU01000002.1"/>
</dbReference>
<sequence length="216" mass="25022">MTTPQFSHTHLFRGTTLLLLRQHGLYVSQRNRRGEAWLETEIPYEELLPVELEYHEPAPLRLPPAGTWVAVWVIIQGLSRLFKSQQQLPTELWVACIGFLLGLAGVFITRRYWGRTVTVGTNRIRITLPNRPGKHDALETFMEALRLRAHAYLRDEYAQVNPLGPIELQLHRLHWLHHLDVLSEQELRTLSTRLTGRLSLDPVKLMGQDLETPYVN</sequence>
<protein>
    <submittedName>
        <fullName evidence="2">Uncharacterized protein</fullName>
    </submittedName>
</protein>
<dbReference type="AlphaFoldDB" id="A0A3R9MK86"/>
<feature type="transmembrane region" description="Helical" evidence="1">
    <location>
        <begin position="92"/>
        <end position="113"/>
    </location>
</feature>
<evidence type="ECO:0000313" key="3">
    <source>
        <dbReference type="Proteomes" id="UP000270291"/>
    </source>
</evidence>
<reference evidence="2 3" key="1">
    <citation type="submission" date="2018-12" db="EMBL/GenBank/DDBJ databases">
        <authorList>
            <person name="Feng G."/>
            <person name="Zhu H."/>
        </authorList>
    </citation>
    <scope>NUCLEOTIDE SEQUENCE [LARGE SCALE GENOMIC DNA]</scope>
    <source>
        <strain evidence="2 3">LMG 26000</strain>
    </source>
</reference>
<proteinExistence type="predicted"/>
<accession>A0A3R9MK86</accession>
<evidence type="ECO:0000313" key="2">
    <source>
        <dbReference type="EMBL" id="RSK44302.1"/>
    </source>
</evidence>